<feature type="domain" description="Phosphoribosyltransferase" evidence="2">
    <location>
        <begin position="145"/>
        <end position="238"/>
    </location>
</feature>
<feature type="domain" description="Double zinc ribbon" evidence="3">
    <location>
        <begin position="11"/>
        <end position="63"/>
    </location>
</feature>
<evidence type="ECO:0000256" key="1">
    <source>
        <dbReference type="ARBA" id="ARBA00008007"/>
    </source>
</evidence>
<dbReference type="InterPro" id="IPR029057">
    <property type="entry name" value="PRTase-like"/>
</dbReference>
<evidence type="ECO:0000259" key="2">
    <source>
        <dbReference type="Pfam" id="PF00156"/>
    </source>
</evidence>
<proteinExistence type="inferred from homology"/>
<dbReference type="SUPFAM" id="SSF53271">
    <property type="entry name" value="PRTase-like"/>
    <property type="match status" value="1"/>
</dbReference>
<comment type="caution">
    <text evidence="4">The sequence shown here is derived from an EMBL/GenBank/DDBJ whole genome shotgun (WGS) entry which is preliminary data.</text>
</comment>
<evidence type="ECO:0000313" key="5">
    <source>
        <dbReference type="Proteomes" id="UP000177419"/>
    </source>
</evidence>
<sequence>MNYPQRIKNWLLDLVFPVRCVNCGKFGEYLCSGCLNQVPVRENFECIGCKQPAPLGQTCRFCQPENPADNLFVVSDYKSGLVQKIIKTFKFRFVAELSNPLSRLAEKYIRRLQKRKGFNIFGGNPLLMPVPMHQRRENWRGFNQSALLAKSLADKFQMEYAAGALVKIKNKTPQTDIKERTERLANQKGAFFCAEPEKVSGRAVLLIDDVCTTGATLNECAKVLKENGVKNVMVLVIARG</sequence>
<dbReference type="Proteomes" id="UP000177419">
    <property type="component" value="Unassembled WGS sequence"/>
</dbReference>
<protein>
    <submittedName>
        <fullName evidence="4">Uncharacterized protein</fullName>
    </submittedName>
</protein>
<accession>A0A1F8EZW2</accession>
<gene>
    <name evidence="4" type="ORF">A2746_00825</name>
</gene>
<dbReference type="Gene3D" id="3.40.50.2020">
    <property type="match status" value="1"/>
</dbReference>
<dbReference type="InterPro" id="IPR051910">
    <property type="entry name" value="ComF/GntX_DNA_util-trans"/>
</dbReference>
<evidence type="ECO:0000313" key="4">
    <source>
        <dbReference type="EMBL" id="OGN05880.1"/>
    </source>
</evidence>
<evidence type="ECO:0000259" key="3">
    <source>
        <dbReference type="Pfam" id="PF18912"/>
    </source>
</evidence>
<dbReference type="AlphaFoldDB" id="A0A1F8EZW2"/>
<reference evidence="4 5" key="1">
    <citation type="journal article" date="2016" name="Nat. Commun.">
        <title>Thousands of microbial genomes shed light on interconnected biogeochemical processes in an aquifer system.</title>
        <authorList>
            <person name="Anantharaman K."/>
            <person name="Brown C.T."/>
            <person name="Hug L.A."/>
            <person name="Sharon I."/>
            <person name="Castelle C.J."/>
            <person name="Probst A.J."/>
            <person name="Thomas B.C."/>
            <person name="Singh A."/>
            <person name="Wilkins M.J."/>
            <person name="Karaoz U."/>
            <person name="Brodie E.L."/>
            <person name="Williams K.H."/>
            <person name="Hubbard S.S."/>
            <person name="Banfield J.F."/>
        </authorList>
    </citation>
    <scope>NUCLEOTIDE SEQUENCE [LARGE SCALE GENOMIC DNA]</scope>
</reference>
<dbReference type="PANTHER" id="PTHR47505">
    <property type="entry name" value="DNA UTILIZATION PROTEIN YHGH"/>
    <property type="match status" value="1"/>
</dbReference>
<dbReference type="STRING" id="1802669.A2746_00825"/>
<dbReference type="InterPro" id="IPR000836">
    <property type="entry name" value="PRTase_dom"/>
</dbReference>
<dbReference type="PANTHER" id="PTHR47505:SF1">
    <property type="entry name" value="DNA UTILIZATION PROTEIN YHGH"/>
    <property type="match status" value="1"/>
</dbReference>
<dbReference type="Pfam" id="PF00156">
    <property type="entry name" value="Pribosyltran"/>
    <property type="match status" value="1"/>
</dbReference>
<name>A0A1F8EZW2_9BACT</name>
<dbReference type="Pfam" id="PF18912">
    <property type="entry name" value="DZR_2"/>
    <property type="match status" value="1"/>
</dbReference>
<dbReference type="EMBL" id="MGJJ01000004">
    <property type="protein sequence ID" value="OGN05880.1"/>
    <property type="molecule type" value="Genomic_DNA"/>
</dbReference>
<dbReference type="InterPro" id="IPR044005">
    <property type="entry name" value="DZR_2"/>
</dbReference>
<dbReference type="CDD" id="cd06223">
    <property type="entry name" value="PRTases_typeI"/>
    <property type="match status" value="1"/>
</dbReference>
<organism evidence="4 5">
    <name type="scientific">Candidatus Yanofskybacteria bacterium RIFCSPHIGHO2_01_FULL_44_22</name>
    <dbReference type="NCBI Taxonomy" id="1802669"/>
    <lineage>
        <taxon>Bacteria</taxon>
        <taxon>Candidatus Yanofskyibacteriota</taxon>
    </lineage>
</organism>
<comment type="similarity">
    <text evidence="1">Belongs to the ComF/GntX family.</text>
</comment>